<organism evidence="1 2">
    <name type="scientific">Dentiscutata erythropus</name>
    <dbReference type="NCBI Taxonomy" id="1348616"/>
    <lineage>
        <taxon>Eukaryota</taxon>
        <taxon>Fungi</taxon>
        <taxon>Fungi incertae sedis</taxon>
        <taxon>Mucoromycota</taxon>
        <taxon>Glomeromycotina</taxon>
        <taxon>Glomeromycetes</taxon>
        <taxon>Diversisporales</taxon>
        <taxon>Gigasporaceae</taxon>
        <taxon>Dentiscutata</taxon>
    </lineage>
</organism>
<dbReference type="EMBL" id="CAJVPY010005293">
    <property type="protein sequence ID" value="CAG8639885.1"/>
    <property type="molecule type" value="Genomic_DNA"/>
</dbReference>
<gene>
    <name evidence="1" type="ORF">DERYTH_LOCUS9597</name>
</gene>
<proteinExistence type="predicted"/>
<reference evidence="1" key="1">
    <citation type="submission" date="2021-06" db="EMBL/GenBank/DDBJ databases">
        <authorList>
            <person name="Kallberg Y."/>
            <person name="Tangrot J."/>
            <person name="Rosling A."/>
        </authorList>
    </citation>
    <scope>NUCLEOTIDE SEQUENCE</scope>
    <source>
        <strain evidence="1">MA453B</strain>
    </source>
</reference>
<comment type="caution">
    <text evidence="1">The sequence shown here is derived from an EMBL/GenBank/DDBJ whole genome shotgun (WGS) entry which is preliminary data.</text>
</comment>
<name>A0A9N9GWL8_9GLOM</name>
<dbReference type="AlphaFoldDB" id="A0A9N9GWL8"/>
<keyword evidence="2" id="KW-1185">Reference proteome</keyword>
<dbReference type="Proteomes" id="UP000789405">
    <property type="component" value="Unassembled WGS sequence"/>
</dbReference>
<evidence type="ECO:0000313" key="2">
    <source>
        <dbReference type="Proteomes" id="UP000789405"/>
    </source>
</evidence>
<accession>A0A9N9GWL8</accession>
<protein>
    <submittedName>
        <fullName evidence="1">22891_t:CDS:1</fullName>
    </submittedName>
</protein>
<evidence type="ECO:0000313" key="1">
    <source>
        <dbReference type="EMBL" id="CAG8639885.1"/>
    </source>
</evidence>
<sequence>MICALTLLDDQLEVQLCAGKEGAGHNPVAQKNTERELPVHMVKLREMLEVTELFSYGACNLFYQDLIAGHIEFREMFRIQTEMLEGNKPKYLKITRNFNLN</sequence>